<dbReference type="AlphaFoldDB" id="A0A5B0WXU4"/>
<keyword evidence="3" id="KW-0288">FMN</keyword>
<evidence type="ECO:0000313" key="6">
    <source>
        <dbReference type="EMBL" id="KAA1191833.1"/>
    </source>
</evidence>
<evidence type="ECO:0000259" key="5">
    <source>
        <dbReference type="Pfam" id="PF01613"/>
    </source>
</evidence>
<gene>
    <name evidence="6" type="ORF">F0M18_09875</name>
</gene>
<organism evidence="6 7">
    <name type="scientific">Pseudohalioglobus sediminis</name>
    <dbReference type="NCBI Taxonomy" id="2606449"/>
    <lineage>
        <taxon>Bacteria</taxon>
        <taxon>Pseudomonadati</taxon>
        <taxon>Pseudomonadota</taxon>
        <taxon>Gammaproteobacteria</taxon>
        <taxon>Cellvibrionales</taxon>
        <taxon>Halieaceae</taxon>
        <taxon>Pseudohalioglobus</taxon>
    </lineage>
</organism>
<evidence type="ECO:0000256" key="1">
    <source>
        <dbReference type="ARBA" id="ARBA00001917"/>
    </source>
</evidence>
<name>A0A5B0WXU4_9GAMM</name>
<sequence>MHLTNANLADMPTRERAALVNSLSGFKSANLVGTADDDGHCNLAIMSSVVHLGSNPPLLALIIRPGGEERHTLHNLLRSGEYSINHVHADMVEAAHQTAARYPKEISEFSATGLTPCWWDGCSAPLVAEAHIKLAMALREHQQLAINGTHLIIGEVMQAEIPEHCQNEDGSLDLAAAGTVALTGLDSYHQADPFKRMAYAKPDLPPRTLP</sequence>
<dbReference type="Pfam" id="PF01613">
    <property type="entry name" value="Flavin_Reduct"/>
    <property type="match status" value="1"/>
</dbReference>
<proteinExistence type="inferred from homology"/>
<dbReference type="InterPro" id="IPR002563">
    <property type="entry name" value="Flavin_Rdtase-like_dom"/>
</dbReference>
<evidence type="ECO:0000313" key="7">
    <source>
        <dbReference type="Proteomes" id="UP000323708"/>
    </source>
</evidence>
<dbReference type="RefSeq" id="WP_149611268.1">
    <property type="nucleotide sequence ID" value="NZ_VTUX01000004.1"/>
</dbReference>
<comment type="similarity">
    <text evidence="4">Belongs to the flavoredoxin family.</text>
</comment>
<dbReference type="GO" id="GO:0016646">
    <property type="term" value="F:oxidoreductase activity, acting on the CH-NH group of donors, NAD or NADP as acceptor"/>
    <property type="evidence" value="ECO:0007669"/>
    <property type="project" value="UniProtKB-ARBA"/>
</dbReference>
<keyword evidence="2" id="KW-0285">Flavoprotein</keyword>
<accession>A0A5B0WXU4</accession>
<dbReference type="PANTHER" id="PTHR33798">
    <property type="entry name" value="FLAVOPROTEIN OXYGENASE"/>
    <property type="match status" value="1"/>
</dbReference>
<evidence type="ECO:0000256" key="3">
    <source>
        <dbReference type="ARBA" id="ARBA00022643"/>
    </source>
</evidence>
<dbReference type="Proteomes" id="UP000323708">
    <property type="component" value="Unassembled WGS sequence"/>
</dbReference>
<dbReference type="InterPro" id="IPR012349">
    <property type="entry name" value="Split_barrel_FMN-bd"/>
</dbReference>
<comment type="caution">
    <text evidence="6">The sequence shown here is derived from an EMBL/GenBank/DDBJ whole genome shotgun (WGS) entry which is preliminary data.</text>
</comment>
<comment type="cofactor">
    <cofactor evidence="1">
        <name>FMN</name>
        <dbReference type="ChEBI" id="CHEBI:58210"/>
    </cofactor>
</comment>
<dbReference type="EMBL" id="VTUX01000004">
    <property type="protein sequence ID" value="KAA1191833.1"/>
    <property type="molecule type" value="Genomic_DNA"/>
</dbReference>
<dbReference type="SUPFAM" id="SSF50475">
    <property type="entry name" value="FMN-binding split barrel"/>
    <property type="match status" value="1"/>
</dbReference>
<dbReference type="PANTHER" id="PTHR33798:SF5">
    <property type="entry name" value="FLAVIN REDUCTASE LIKE DOMAIN-CONTAINING PROTEIN"/>
    <property type="match status" value="1"/>
</dbReference>
<evidence type="ECO:0000256" key="4">
    <source>
        <dbReference type="ARBA" id="ARBA00038054"/>
    </source>
</evidence>
<dbReference type="Gene3D" id="2.30.110.10">
    <property type="entry name" value="Electron Transport, Fmn-binding Protein, Chain A"/>
    <property type="match status" value="1"/>
</dbReference>
<dbReference type="GO" id="GO:0010181">
    <property type="term" value="F:FMN binding"/>
    <property type="evidence" value="ECO:0007669"/>
    <property type="project" value="InterPro"/>
</dbReference>
<keyword evidence="7" id="KW-1185">Reference proteome</keyword>
<evidence type="ECO:0000256" key="2">
    <source>
        <dbReference type="ARBA" id="ARBA00022630"/>
    </source>
</evidence>
<protein>
    <submittedName>
        <fullName evidence="6">Flavin reductase family protein</fullName>
    </submittedName>
</protein>
<feature type="domain" description="Flavin reductase like" evidence="5">
    <location>
        <begin position="25"/>
        <end position="165"/>
    </location>
</feature>
<reference evidence="6 7" key="1">
    <citation type="submission" date="2019-09" db="EMBL/GenBank/DDBJ databases">
        <authorList>
            <person name="Chen X.-Y."/>
        </authorList>
    </citation>
    <scope>NUCLEOTIDE SEQUENCE [LARGE SCALE GENOMIC DNA]</scope>
    <source>
        <strain evidence="6 7">NY5</strain>
    </source>
</reference>